<comment type="caution">
    <text evidence="4">The sequence shown here is derived from an EMBL/GenBank/DDBJ whole genome shotgun (WGS) entry which is preliminary data.</text>
</comment>
<dbReference type="PANTHER" id="PTHR39201:SF1">
    <property type="entry name" value="FLAVODOXIN-LIKE DOMAIN-CONTAINING PROTEIN"/>
    <property type="match status" value="1"/>
</dbReference>
<accession>A0A6I3RXR1</accession>
<dbReference type="RefSeq" id="WP_155165085.1">
    <property type="nucleotide sequence ID" value="NZ_DBGEHT010000195.1"/>
</dbReference>
<keyword evidence="1" id="KW-0285">Flavoprotein</keyword>
<evidence type="ECO:0000313" key="5">
    <source>
        <dbReference type="Proteomes" id="UP000462362"/>
    </source>
</evidence>
<dbReference type="Proteomes" id="UP000462362">
    <property type="component" value="Unassembled WGS sequence"/>
</dbReference>
<dbReference type="GO" id="GO:0010181">
    <property type="term" value="F:FMN binding"/>
    <property type="evidence" value="ECO:0007669"/>
    <property type="project" value="InterPro"/>
</dbReference>
<evidence type="ECO:0000259" key="3">
    <source>
        <dbReference type="Pfam" id="PF12682"/>
    </source>
</evidence>
<evidence type="ECO:0000313" key="4">
    <source>
        <dbReference type="EMBL" id="MTU42248.1"/>
    </source>
</evidence>
<sequence length="205" mass="23094">MLRRNLLLSPLAFCLPSVLAQAKGKRAVVAYFSWYDNTFQERIRPSDIDETTSASLKAPGQVTLVAHWIGKDLSLPIYPIVVKDRYTTIYEDCLDRVIGEKTERVFPELTGPSALPEFDLLFLGFPNWSYTIPRAVWSFLSKVPKANKTIAPFCVHGTGGLARTIRDLKSAAPEARLTRTLSIDRSELAESRERALDWAQKVYFG</sequence>
<evidence type="ECO:0000256" key="2">
    <source>
        <dbReference type="ARBA" id="ARBA00022643"/>
    </source>
</evidence>
<dbReference type="SUPFAM" id="SSF52218">
    <property type="entry name" value="Flavoproteins"/>
    <property type="match status" value="1"/>
</dbReference>
<dbReference type="InterPro" id="IPR008254">
    <property type="entry name" value="Flavodoxin/NO_synth"/>
</dbReference>
<reference evidence="4 5" key="1">
    <citation type="journal article" date="2019" name="Nat. Med.">
        <title>A library of human gut bacterial isolates paired with longitudinal multiomics data enables mechanistic microbiome research.</title>
        <authorList>
            <person name="Poyet M."/>
            <person name="Groussin M."/>
            <person name="Gibbons S.M."/>
            <person name="Avila-Pacheco J."/>
            <person name="Jiang X."/>
            <person name="Kearney S.M."/>
            <person name="Perrotta A.R."/>
            <person name="Berdy B."/>
            <person name="Zhao S."/>
            <person name="Lieberman T.D."/>
            <person name="Swanson P.K."/>
            <person name="Smith M."/>
            <person name="Roesemann S."/>
            <person name="Alexander J.E."/>
            <person name="Rich S.A."/>
            <person name="Livny J."/>
            <person name="Vlamakis H."/>
            <person name="Clish C."/>
            <person name="Bullock K."/>
            <person name="Deik A."/>
            <person name="Scott J."/>
            <person name="Pierce K.A."/>
            <person name="Xavier R.J."/>
            <person name="Alm E.J."/>
        </authorList>
    </citation>
    <scope>NUCLEOTIDE SEQUENCE [LARGE SCALE GENOMIC DNA]</scope>
    <source>
        <strain evidence="4 5">BIOML-A2</strain>
    </source>
</reference>
<protein>
    <recommendedName>
        <fullName evidence="3">Flavodoxin-like domain-containing protein</fullName>
    </recommendedName>
</protein>
<dbReference type="PANTHER" id="PTHR39201">
    <property type="entry name" value="EXPORTED PROTEIN-RELATED"/>
    <property type="match status" value="1"/>
</dbReference>
<dbReference type="EMBL" id="WNCL01000002">
    <property type="protein sequence ID" value="MTU42248.1"/>
    <property type="molecule type" value="Genomic_DNA"/>
</dbReference>
<organism evidence="4 5">
    <name type="scientific">Parasutterella excrementihominis</name>
    <dbReference type="NCBI Taxonomy" id="487175"/>
    <lineage>
        <taxon>Bacteria</taxon>
        <taxon>Pseudomonadati</taxon>
        <taxon>Pseudomonadota</taxon>
        <taxon>Betaproteobacteria</taxon>
        <taxon>Burkholderiales</taxon>
        <taxon>Sutterellaceae</taxon>
        <taxon>Parasutterella</taxon>
    </lineage>
</organism>
<name>A0A6I3RXR1_9BURK</name>
<evidence type="ECO:0000256" key="1">
    <source>
        <dbReference type="ARBA" id="ARBA00022630"/>
    </source>
</evidence>
<dbReference type="AlphaFoldDB" id="A0A6I3RXR1"/>
<gene>
    <name evidence="4" type="ORF">GMD42_01155</name>
</gene>
<dbReference type="Gene3D" id="3.40.50.360">
    <property type="match status" value="1"/>
</dbReference>
<dbReference type="Pfam" id="PF12682">
    <property type="entry name" value="Flavodoxin_4"/>
    <property type="match status" value="1"/>
</dbReference>
<feature type="domain" description="Flavodoxin-like" evidence="3">
    <location>
        <begin position="115"/>
        <end position="181"/>
    </location>
</feature>
<proteinExistence type="predicted"/>
<dbReference type="InterPro" id="IPR029039">
    <property type="entry name" value="Flavoprotein-like_sf"/>
</dbReference>
<keyword evidence="2" id="KW-0288">FMN</keyword>